<feature type="region of interest" description="Disordered" evidence="1">
    <location>
        <begin position="282"/>
        <end position="303"/>
    </location>
</feature>
<evidence type="ECO:0000256" key="1">
    <source>
        <dbReference type="SAM" id="MobiDB-lite"/>
    </source>
</evidence>
<keyword evidence="2" id="KW-1133">Transmembrane helix</keyword>
<keyword evidence="4" id="KW-1185">Reference proteome</keyword>
<dbReference type="OrthoDB" id="3228373at2"/>
<feature type="transmembrane region" description="Helical" evidence="2">
    <location>
        <begin position="27"/>
        <end position="45"/>
    </location>
</feature>
<feature type="transmembrane region" description="Helical" evidence="2">
    <location>
        <begin position="96"/>
        <end position="119"/>
    </location>
</feature>
<feature type="region of interest" description="Disordered" evidence="1">
    <location>
        <begin position="324"/>
        <end position="345"/>
    </location>
</feature>
<dbReference type="InterPro" id="IPR036890">
    <property type="entry name" value="HATPase_C_sf"/>
</dbReference>
<evidence type="ECO:0000313" key="4">
    <source>
        <dbReference type="Proteomes" id="UP000245876"/>
    </source>
</evidence>
<feature type="transmembrane region" description="Helical" evidence="2">
    <location>
        <begin position="139"/>
        <end position="157"/>
    </location>
</feature>
<dbReference type="Proteomes" id="UP000245876">
    <property type="component" value="Unassembled WGS sequence"/>
</dbReference>
<feature type="transmembrane region" description="Helical" evidence="2">
    <location>
        <begin position="57"/>
        <end position="84"/>
    </location>
</feature>
<keyword evidence="2" id="KW-0812">Transmembrane</keyword>
<evidence type="ECO:0000313" key="3">
    <source>
        <dbReference type="EMBL" id="PWG64009.1"/>
    </source>
</evidence>
<dbReference type="EMBL" id="QFFM01000021">
    <property type="protein sequence ID" value="PWG64009.1"/>
    <property type="molecule type" value="Genomic_DNA"/>
</dbReference>
<sequence length="510" mass="53248">MGVVNPADIAAGKNTGKRLLWDARTRLLLACAAIPAAIETAYLYATGEANDVTLLFALLAIVCSLLMALLPSVGGWAIVALWAARCVVPQTTPFSILFCLLMAVTIMTYLHAGMALAAAVIAEMATASRIWLYPWDSSVFTIVCATAAFLMVALWLGSMMSWRERQEIEARERAELLHELADQELATQLHHSVANDLTTILLLARQLESDAVRRETHGETDASEGIGVPNGGQSAPMHDSGLERANPIGRIDEAETISLIERTATESLAKIRTLIAGLDHADGSPVTTDSHTGIRPAPKPDPGIGSETAQGVMYNGIAAPTPAVAPSANRPSWPRRAGTASSSVPPARIASLTADELRELGESADARLHANGLVGETIIGGAESSTCTDERKAALLDILHEIVGNMMKYADPDAGYCIAVTLGPGLATVSASNGIGSNRCGRIGQSLPDGSPDAGSKDSVDVAACNPLASVLTGGTGIARCRQAAESAGGEFTASAEEGTWTCLLKLPLI</sequence>
<feature type="region of interest" description="Disordered" evidence="1">
    <location>
        <begin position="215"/>
        <end position="241"/>
    </location>
</feature>
<keyword evidence="2" id="KW-0472">Membrane</keyword>
<dbReference type="AlphaFoldDB" id="A0A2U2N4V9"/>
<protein>
    <recommendedName>
        <fullName evidence="5">Histidine kinase</fullName>
    </recommendedName>
</protein>
<dbReference type="RefSeq" id="WP_109057651.1">
    <property type="nucleotide sequence ID" value="NZ_QFFM01000021.1"/>
</dbReference>
<name>A0A2U2N4V9_9BIFI</name>
<evidence type="ECO:0000256" key="2">
    <source>
        <dbReference type="SAM" id="Phobius"/>
    </source>
</evidence>
<organism evidence="3 4">
    <name type="scientific">Bifidobacterium callitrichidarum</name>
    <dbReference type="NCBI Taxonomy" id="2052941"/>
    <lineage>
        <taxon>Bacteria</taxon>
        <taxon>Bacillati</taxon>
        <taxon>Actinomycetota</taxon>
        <taxon>Actinomycetes</taxon>
        <taxon>Bifidobacteriales</taxon>
        <taxon>Bifidobacteriaceae</taxon>
        <taxon>Bifidobacterium</taxon>
    </lineage>
</organism>
<comment type="caution">
    <text evidence="3">The sequence shown here is derived from an EMBL/GenBank/DDBJ whole genome shotgun (WGS) entry which is preliminary data.</text>
</comment>
<evidence type="ECO:0008006" key="5">
    <source>
        <dbReference type="Google" id="ProtNLM"/>
    </source>
</evidence>
<accession>A0A2U2N4V9</accession>
<proteinExistence type="predicted"/>
<dbReference type="Gene3D" id="3.30.565.10">
    <property type="entry name" value="Histidine kinase-like ATPase, C-terminal domain"/>
    <property type="match status" value="1"/>
</dbReference>
<reference evidence="3 4" key="1">
    <citation type="journal article" date="2018" name="Int. J. Syst. Evol. Microbiol.">
        <title>Bifidobacterium callitrichidarum sp. nov. from the faeces of the emperor tamarin (Saguinus imperator).</title>
        <authorList>
            <person name="Modesto M."/>
            <person name="Michelini S."/>
            <person name="Sansosti M.C."/>
            <person name="De Filippo C."/>
            <person name="Cavalieri D."/>
            <person name="Qvirist L."/>
            <person name="Andlid T."/>
            <person name="Spiezio C."/>
            <person name="Sandri C."/>
            <person name="Pascarelli S."/>
            <person name="Sgorbati B."/>
            <person name="Mattarelli P."/>
        </authorList>
    </citation>
    <scope>NUCLEOTIDE SEQUENCE [LARGE SCALE GENOMIC DNA]</scope>
    <source>
        <strain evidence="3 4">TRI 5</strain>
    </source>
</reference>
<gene>
    <name evidence="3" type="ORF">DF196_09820</name>
</gene>